<evidence type="ECO:0000256" key="7">
    <source>
        <dbReference type="SAM" id="Phobius"/>
    </source>
</evidence>
<keyword evidence="5 6" id="KW-0482">Metalloprotease</keyword>
<dbReference type="Pfam" id="PF01435">
    <property type="entry name" value="Peptidase_M48"/>
    <property type="match status" value="1"/>
</dbReference>
<dbReference type="EMBL" id="CP018047">
    <property type="protein sequence ID" value="AQU66436.1"/>
    <property type="molecule type" value="Genomic_DNA"/>
</dbReference>
<feature type="transmembrane region" description="Helical" evidence="7">
    <location>
        <begin position="93"/>
        <end position="115"/>
    </location>
</feature>
<protein>
    <recommendedName>
        <fullName evidence="8">Peptidase M48 domain-containing protein</fullName>
    </recommendedName>
</protein>
<proteinExistence type="inferred from homology"/>
<organism evidence="9 10">
    <name type="scientific">Streptomyces niveus</name>
    <name type="common">Streptomyces spheroides</name>
    <dbReference type="NCBI Taxonomy" id="193462"/>
    <lineage>
        <taxon>Bacteria</taxon>
        <taxon>Bacillati</taxon>
        <taxon>Actinomycetota</taxon>
        <taxon>Actinomycetes</taxon>
        <taxon>Kitasatosporales</taxon>
        <taxon>Streptomycetaceae</taxon>
        <taxon>Streptomyces</taxon>
    </lineage>
</organism>
<name>A0A1U9QQ92_STRNV</name>
<evidence type="ECO:0000313" key="10">
    <source>
        <dbReference type="Proteomes" id="UP000189677"/>
    </source>
</evidence>
<evidence type="ECO:0000256" key="3">
    <source>
        <dbReference type="ARBA" id="ARBA00022801"/>
    </source>
</evidence>
<gene>
    <name evidence="9" type="ORF">BBN63_09420</name>
</gene>
<keyword evidence="10" id="KW-1185">Reference proteome</keyword>
<evidence type="ECO:0000256" key="4">
    <source>
        <dbReference type="ARBA" id="ARBA00022833"/>
    </source>
</evidence>
<dbReference type="GO" id="GO:0046872">
    <property type="term" value="F:metal ion binding"/>
    <property type="evidence" value="ECO:0007669"/>
    <property type="project" value="UniProtKB-KW"/>
</dbReference>
<dbReference type="InterPro" id="IPR001915">
    <property type="entry name" value="Peptidase_M48"/>
</dbReference>
<dbReference type="CDD" id="cd07326">
    <property type="entry name" value="M56_BlaR1_MecR1_like"/>
    <property type="match status" value="1"/>
</dbReference>
<comment type="cofactor">
    <cofactor evidence="6">
        <name>Zn(2+)</name>
        <dbReference type="ChEBI" id="CHEBI:29105"/>
    </cofactor>
    <text evidence="6">Binds 1 zinc ion per subunit.</text>
</comment>
<dbReference type="OrthoDB" id="9785340at2"/>
<evidence type="ECO:0000256" key="1">
    <source>
        <dbReference type="ARBA" id="ARBA00022670"/>
    </source>
</evidence>
<feature type="transmembrane region" description="Helical" evidence="7">
    <location>
        <begin position="33"/>
        <end position="55"/>
    </location>
</feature>
<dbReference type="PANTHER" id="PTHR34978:SF3">
    <property type="entry name" value="SLR0241 PROTEIN"/>
    <property type="match status" value="1"/>
</dbReference>
<reference evidence="9 10" key="1">
    <citation type="submission" date="2016-11" db="EMBL/GenBank/DDBJ databases">
        <title>Complete genome sequence of Streptomyces niveus SCSIO 3406.</title>
        <authorList>
            <person name="Zhu Q."/>
            <person name="Cheng W."/>
            <person name="Song Y."/>
            <person name="Li Q."/>
            <person name="Ju J."/>
        </authorList>
    </citation>
    <scope>NUCLEOTIDE SEQUENCE [LARGE SCALE GENOMIC DNA]</scope>
    <source>
        <strain evidence="9 10">SCSIO 3406</strain>
    </source>
</reference>
<evidence type="ECO:0000259" key="8">
    <source>
        <dbReference type="Pfam" id="PF01435"/>
    </source>
</evidence>
<keyword evidence="2" id="KW-0479">Metal-binding</keyword>
<feature type="domain" description="Peptidase M48" evidence="8">
    <location>
        <begin position="116"/>
        <end position="207"/>
    </location>
</feature>
<keyword evidence="7" id="KW-1133">Transmembrane helix</keyword>
<keyword evidence="3 6" id="KW-0378">Hydrolase</keyword>
<dbReference type="GO" id="GO:0006508">
    <property type="term" value="P:proteolysis"/>
    <property type="evidence" value="ECO:0007669"/>
    <property type="project" value="UniProtKB-KW"/>
</dbReference>
<evidence type="ECO:0000256" key="6">
    <source>
        <dbReference type="RuleBase" id="RU003983"/>
    </source>
</evidence>
<sequence length="304" mass="31983">MTTAAVLSGYALLTGTAAPYLLARARWLHRAPAAAITAWLGLAVTFVVSGALACYHLLLTEPHVHDGLVGLLTACGLVTGGPARGAPPTPVDLAAVLLPAALVLLPAVCLTRISWRAHRTRRRQRDMLALVGTPSPRYGATIVEHEVPAVYCLPGRAPRIVVTSGALRALSDEQLRAVLAHEDAHIKGRHHLVHAAVAAFARAFPFLPLARLAREQTALLLEMAADDRALRGHPREALAAAMYEVAAGQTPHLAMGAGGSGSLIRMRRVLDPPPKPRRATTPAIVLTSSAAPLLPLLLACGPMP</sequence>
<accession>A0A1U9QQ92</accession>
<keyword evidence="4 6" id="KW-0862">Zinc</keyword>
<dbReference type="InterPro" id="IPR052173">
    <property type="entry name" value="Beta-lactam_resp_regulator"/>
</dbReference>
<dbReference type="Gene3D" id="3.30.2010.10">
    <property type="entry name" value="Metalloproteases ('zincins'), catalytic domain"/>
    <property type="match status" value="1"/>
</dbReference>
<dbReference type="PANTHER" id="PTHR34978">
    <property type="entry name" value="POSSIBLE SENSOR-TRANSDUCER PROTEIN BLAR"/>
    <property type="match status" value="1"/>
</dbReference>
<evidence type="ECO:0000313" key="9">
    <source>
        <dbReference type="EMBL" id="AQU66436.1"/>
    </source>
</evidence>
<dbReference type="GO" id="GO:0004222">
    <property type="term" value="F:metalloendopeptidase activity"/>
    <property type="evidence" value="ECO:0007669"/>
    <property type="project" value="InterPro"/>
</dbReference>
<comment type="similarity">
    <text evidence="6">Belongs to the peptidase M48 family.</text>
</comment>
<evidence type="ECO:0000256" key="2">
    <source>
        <dbReference type="ARBA" id="ARBA00022723"/>
    </source>
</evidence>
<dbReference type="Proteomes" id="UP000189677">
    <property type="component" value="Chromosome"/>
</dbReference>
<dbReference type="RefSeq" id="WP_078074967.1">
    <property type="nucleotide sequence ID" value="NZ_CP018047.1"/>
</dbReference>
<evidence type="ECO:0000256" key="5">
    <source>
        <dbReference type="ARBA" id="ARBA00023049"/>
    </source>
</evidence>
<dbReference type="KEGG" id="snw:BBN63_09420"/>
<keyword evidence="7" id="KW-0812">Transmembrane</keyword>
<dbReference type="AlphaFoldDB" id="A0A1U9QQ92"/>
<keyword evidence="7" id="KW-0472">Membrane</keyword>
<keyword evidence="1 6" id="KW-0645">Protease</keyword>